<accession>K3X9M0</accession>
<reference evidence="5" key="2">
    <citation type="submission" date="2010-04" db="EMBL/GenBank/DDBJ databases">
        <authorList>
            <person name="Buell R."/>
            <person name="Hamilton J."/>
            <person name="Hostetler J."/>
        </authorList>
    </citation>
    <scope>NUCLEOTIDE SEQUENCE [LARGE SCALE GENOMIC DNA]</scope>
    <source>
        <strain evidence="5">DAOM:BR144</strain>
    </source>
</reference>
<dbReference type="eggNOG" id="KOG4346">
    <property type="taxonomic scope" value="Eukaryota"/>
</dbReference>
<dbReference type="GO" id="GO:0051083">
    <property type="term" value="P:'de novo' cotranslational protein folding"/>
    <property type="evidence" value="ECO:0007669"/>
    <property type="project" value="TreeGrafter"/>
</dbReference>
<reference evidence="5" key="1">
    <citation type="journal article" date="2010" name="Genome Biol.">
        <title>Genome sequence of the necrotrophic plant pathogen Pythium ultimum reveals original pathogenicity mechanisms and effector repertoire.</title>
        <authorList>
            <person name="Levesque C.A."/>
            <person name="Brouwer H."/>
            <person name="Cano L."/>
            <person name="Hamilton J.P."/>
            <person name="Holt C."/>
            <person name="Huitema E."/>
            <person name="Raffaele S."/>
            <person name="Robideau G.P."/>
            <person name="Thines M."/>
            <person name="Win J."/>
            <person name="Zerillo M.M."/>
            <person name="Beakes G.W."/>
            <person name="Boore J.L."/>
            <person name="Busam D."/>
            <person name="Dumas B."/>
            <person name="Ferriera S."/>
            <person name="Fuerstenberg S.I."/>
            <person name="Gachon C.M."/>
            <person name="Gaulin E."/>
            <person name="Govers F."/>
            <person name="Grenville-Briggs L."/>
            <person name="Horner N."/>
            <person name="Hostetler J."/>
            <person name="Jiang R.H."/>
            <person name="Johnson J."/>
            <person name="Krajaejun T."/>
            <person name="Lin H."/>
            <person name="Meijer H.J."/>
            <person name="Moore B."/>
            <person name="Morris P."/>
            <person name="Phuntmart V."/>
            <person name="Puiu D."/>
            <person name="Shetty J."/>
            <person name="Stajich J.E."/>
            <person name="Tripathy S."/>
            <person name="Wawra S."/>
            <person name="van West P."/>
            <person name="Whitty B.R."/>
            <person name="Coutinho P.M."/>
            <person name="Henrissat B."/>
            <person name="Martin F."/>
            <person name="Thomas P.D."/>
            <person name="Tyler B.M."/>
            <person name="De Vries R.P."/>
            <person name="Kamoun S."/>
            <person name="Yandell M."/>
            <person name="Tisserat N."/>
            <person name="Buell C.R."/>
        </authorList>
    </citation>
    <scope>NUCLEOTIDE SEQUENCE</scope>
    <source>
        <strain evidence="5">DAOM:BR144</strain>
    </source>
</reference>
<dbReference type="AlphaFoldDB" id="K3X9M0"/>
<feature type="compositionally biased region" description="Acidic residues" evidence="2">
    <location>
        <begin position="192"/>
        <end position="219"/>
    </location>
</feature>
<feature type="domain" description="Telomere length regulation protein conserved" evidence="3">
    <location>
        <begin position="227"/>
        <end position="334"/>
    </location>
</feature>
<keyword evidence="5" id="KW-1185">Reference proteome</keyword>
<evidence type="ECO:0000256" key="2">
    <source>
        <dbReference type="SAM" id="MobiDB-lite"/>
    </source>
</evidence>
<dbReference type="InterPro" id="IPR038528">
    <property type="entry name" value="TEL2_C_sf"/>
</dbReference>
<dbReference type="InParanoid" id="K3X9M0"/>
<feature type="compositionally biased region" description="Acidic residues" evidence="2">
    <location>
        <begin position="172"/>
        <end position="183"/>
    </location>
</feature>
<reference evidence="4" key="3">
    <citation type="submission" date="2015-02" db="UniProtKB">
        <authorList>
            <consortium name="EnsemblProtists"/>
        </authorList>
    </citation>
    <scope>IDENTIFICATION</scope>
    <source>
        <strain evidence="4">DAOM BR144</strain>
    </source>
</reference>
<evidence type="ECO:0000313" key="5">
    <source>
        <dbReference type="Proteomes" id="UP000019132"/>
    </source>
</evidence>
<dbReference type="STRING" id="431595.K3X9M0"/>
<dbReference type="GO" id="GO:0005829">
    <property type="term" value="C:cytosol"/>
    <property type="evidence" value="ECO:0007669"/>
    <property type="project" value="TreeGrafter"/>
</dbReference>
<dbReference type="EMBL" id="GL376578">
    <property type="status" value="NOT_ANNOTATED_CDS"/>
    <property type="molecule type" value="Genomic_DNA"/>
</dbReference>
<dbReference type="Proteomes" id="UP000019132">
    <property type="component" value="Unassembled WGS sequence"/>
</dbReference>
<comment type="similarity">
    <text evidence="1">Belongs to the TEL2 family.</text>
</comment>
<dbReference type="Pfam" id="PF10193">
    <property type="entry name" value="Telomere_reg-2"/>
    <property type="match status" value="1"/>
</dbReference>
<dbReference type="VEuPathDB" id="FungiDB:PYU1_G013890"/>
<dbReference type="HOGENOM" id="CLU_008764_0_0_1"/>
<dbReference type="InterPro" id="IPR051970">
    <property type="entry name" value="TEL2_Regulation"/>
</dbReference>
<name>K3X9M0_GLOUD</name>
<dbReference type="PANTHER" id="PTHR15830">
    <property type="entry name" value="TELOMERE LENGTH REGULATION PROTEIN TEL2 FAMILY MEMBER"/>
    <property type="match status" value="1"/>
</dbReference>
<protein>
    <recommendedName>
        <fullName evidence="3">Telomere length regulation protein conserved domain-containing protein</fullName>
    </recommendedName>
</protein>
<dbReference type="EnsemblProtists" id="PYU1_T013919">
    <property type="protein sequence ID" value="PYU1_T013919"/>
    <property type="gene ID" value="PYU1_G013890"/>
</dbReference>
<proteinExistence type="inferred from homology"/>
<dbReference type="PANTHER" id="PTHR15830:SF10">
    <property type="entry name" value="TELOMERE LENGTH REGULATION PROTEIN TEL2 HOMOLOG"/>
    <property type="match status" value="1"/>
</dbReference>
<evidence type="ECO:0000256" key="1">
    <source>
        <dbReference type="ARBA" id="ARBA00006133"/>
    </source>
</evidence>
<dbReference type="GO" id="GO:0051879">
    <property type="term" value="F:Hsp90 protein binding"/>
    <property type="evidence" value="ECO:0007669"/>
    <property type="project" value="TreeGrafter"/>
</dbReference>
<evidence type="ECO:0000313" key="4">
    <source>
        <dbReference type="EnsemblProtists" id="PYU1_T013919"/>
    </source>
</evidence>
<sequence>MIFDVVLTRWSQTEFAGAADYALNASICFFLRYAMKTFLATPATAATFGERDWVAKLCKGVQDHMNHSLERTRRLGMRVGETLSLILSPDNPLNFEIEGDDPLEIYCRISMETVTATDPRGAFDLNEMTATLHGVDDAVSEAAAGHASLPFANVTKRAPKKLNHKSRAVTFDPDELVGSDDDVTGSGGFSGDDGEEKEEEDSDSDSDMSLEAYDLDDPEDDLSAKLPVYLKDLIAGLQVEDDREKTEAALREAERLLRKRPRDLHENATAVVTTLLRLEDKYNTPDFIQLRANALAAACAVSPLQTIPYLQSQALEREQLLQSRIDVLQVMVTASQELSEIGAFRTPRTANVKTLDQQEIGKLGDDLDARTTRELKTRRWGYRRGPVAQAKKNAFAEHAVQFFSPLLFGYMDYVRTHAADKEATQMSDIEAVFLAHLLHALASFVECTGHAPQAIPMAKCLLEFAWHQRTSSVAAIRRQVIFCMSRVLIVVPPFLLRQDFGDNIMDMVAWLQLVQRQDPDEGCREGSRLLLASNAIPTLTLP</sequence>
<feature type="region of interest" description="Disordered" evidence="2">
    <location>
        <begin position="165"/>
        <end position="219"/>
    </location>
</feature>
<dbReference type="InterPro" id="IPR019337">
    <property type="entry name" value="Telomere_length_regulation_dom"/>
</dbReference>
<organism evidence="4 5">
    <name type="scientific">Globisporangium ultimum (strain ATCC 200006 / CBS 805.95 / DAOM BR144)</name>
    <name type="common">Pythium ultimum</name>
    <dbReference type="NCBI Taxonomy" id="431595"/>
    <lineage>
        <taxon>Eukaryota</taxon>
        <taxon>Sar</taxon>
        <taxon>Stramenopiles</taxon>
        <taxon>Oomycota</taxon>
        <taxon>Peronosporomycetes</taxon>
        <taxon>Pythiales</taxon>
        <taxon>Pythiaceae</taxon>
        <taxon>Globisporangium</taxon>
    </lineage>
</organism>
<dbReference type="GO" id="GO:0042162">
    <property type="term" value="F:telomeric DNA binding"/>
    <property type="evidence" value="ECO:0007669"/>
    <property type="project" value="TreeGrafter"/>
</dbReference>
<dbReference type="Gene3D" id="1.25.40.720">
    <property type="entry name" value="Telomere length regulation protein 2, C-terminal domain"/>
    <property type="match status" value="2"/>
</dbReference>
<evidence type="ECO:0000259" key="3">
    <source>
        <dbReference type="Pfam" id="PF10193"/>
    </source>
</evidence>